<dbReference type="CDD" id="cd05233">
    <property type="entry name" value="SDR_c"/>
    <property type="match status" value="1"/>
</dbReference>
<dbReference type="Gene3D" id="3.40.50.720">
    <property type="entry name" value="NAD(P)-binding Rossmann-like Domain"/>
    <property type="match status" value="1"/>
</dbReference>
<dbReference type="PRINTS" id="PR00080">
    <property type="entry name" value="SDRFAMILY"/>
</dbReference>
<dbReference type="PROSITE" id="PS00061">
    <property type="entry name" value="ADH_SHORT"/>
    <property type="match status" value="1"/>
</dbReference>
<dbReference type="AlphaFoldDB" id="A0A386ZJK1"/>
<dbReference type="InterPro" id="IPR036291">
    <property type="entry name" value="NAD(P)-bd_dom_sf"/>
</dbReference>
<name>A0A386ZJK1_9NOCA</name>
<organism evidence="4 5">
    <name type="scientific">Nocardia yunnanensis</name>
    <dbReference type="NCBI Taxonomy" id="2382165"/>
    <lineage>
        <taxon>Bacteria</taxon>
        <taxon>Bacillati</taxon>
        <taxon>Actinomycetota</taxon>
        <taxon>Actinomycetes</taxon>
        <taxon>Mycobacteriales</taxon>
        <taxon>Nocardiaceae</taxon>
        <taxon>Nocardia</taxon>
    </lineage>
</organism>
<dbReference type="Pfam" id="PF00106">
    <property type="entry name" value="adh_short"/>
    <property type="match status" value="1"/>
</dbReference>
<dbReference type="RefSeq" id="WP_120740657.1">
    <property type="nucleotide sequence ID" value="NZ_CP032568.1"/>
</dbReference>
<evidence type="ECO:0000313" key="4">
    <source>
        <dbReference type="EMBL" id="AYF76799.1"/>
    </source>
</evidence>
<protein>
    <submittedName>
        <fullName evidence="4">SDR family NAD(P)-dependent oxidoreductase</fullName>
    </submittedName>
</protein>
<reference evidence="4 5" key="1">
    <citation type="submission" date="2018-09" db="EMBL/GenBank/DDBJ databases">
        <title>Nocardia yunnanensis sp. nov., an actinomycete isolated from a soil sample.</title>
        <authorList>
            <person name="Zhang J."/>
        </authorList>
    </citation>
    <scope>NUCLEOTIDE SEQUENCE [LARGE SCALE GENOMIC DNA]</scope>
    <source>
        <strain evidence="4 5">CFHS0054</strain>
    </source>
</reference>
<gene>
    <name evidence="4" type="ORF">D7D52_26650</name>
</gene>
<dbReference type="Proteomes" id="UP000267164">
    <property type="component" value="Chromosome"/>
</dbReference>
<evidence type="ECO:0000256" key="2">
    <source>
        <dbReference type="ARBA" id="ARBA00023002"/>
    </source>
</evidence>
<evidence type="ECO:0000256" key="3">
    <source>
        <dbReference type="RuleBase" id="RU000363"/>
    </source>
</evidence>
<dbReference type="GO" id="GO:0016020">
    <property type="term" value="C:membrane"/>
    <property type="evidence" value="ECO:0007669"/>
    <property type="project" value="TreeGrafter"/>
</dbReference>
<dbReference type="KEGG" id="nyu:D7D52_26650"/>
<accession>A0A386ZJK1</accession>
<dbReference type="OrthoDB" id="4690547at2"/>
<dbReference type="EMBL" id="CP032568">
    <property type="protein sequence ID" value="AYF76799.1"/>
    <property type="molecule type" value="Genomic_DNA"/>
</dbReference>
<dbReference type="PANTHER" id="PTHR44196">
    <property type="entry name" value="DEHYDROGENASE/REDUCTASE SDR FAMILY MEMBER 7B"/>
    <property type="match status" value="1"/>
</dbReference>
<keyword evidence="2" id="KW-0560">Oxidoreductase</keyword>
<proteinExistence type="inferred from homology"/>
<evidence type="ECO:0000256" key="1">
    <source>
        <dbReference type="ARBA" id="ARBA00006484"/>
    </source>
</evidence>
<dbReference type="InterPro" id="IPR020904">
    <property type="entry name" value="Sc_DH/Rdtase_CS"/>
</dbReference>
<comment type="similarity">
    <text evidence="1 3">Belongs to the short-chain dehydrogenases/reductases (SDR) family.</text>
</comment>
<dbReference type="InterPro" id="IPR002347">
    <property type="entry name" value="SDR_fam"/>
</dbReference>
<dbReference type="GO" id="GO:0016491">
    <property type="term" value="F:oxidoreductase activity"/>
    <property type="evidence" value="ECO:0007669"/>
    <property type="project" value="UniProtKB-KW"/>
</dbReference>
<keyword evidence="5" id="KW-1185">Reference proteome</keyword>
<evidence type="ECO:0000313" key="5">
    <source>
        <dbReference type="Proteomes" id="UP000267164"/>
    </source>
</evidence>
<dbReference type="PANTHER" id="PTHR44196:SF1">
    <property type="entry name" value="DEHYDROGENASE_REDUCTASE SDR FAMILY MEMBER 7B"/>
    <property type="match status" value="1"/>
</dbReference>
<dbReference type="SUPFAM" id="SSF51735">
    <property type="entry name" value="NAD(P)-binding Rossmann-fold domains"/>
    <property type="match status" value="1"/>
</dbReference>
<sequence length="310" mass="32906">MFRAKNSDPKLVLITGAGSGIGRATALRYAGMGATVIVTDINGDTAQATVDMIRAEQGRAEMYVLDVSDDSAWQELAARVAENHGVPDILINNAGYGIAGGFLEHSKADWDRLLAVNLDGVVNGCRAFAPLMVERGSGQIVNISSGMGYIPLATTPSYCTSKAAVRMFSECLRSELAAKGVGVTAICPGMVGGTGLISNGQVVAEIDGFDEADKNELRDVLGALAEKHGARFTSPDYIARGIVRAARHNWGVVPVRPESWMMFAMHRISPGLLRSGAALFTPGRIERGAAIVSDRIPQRWVDYAKSRAGV</sequence>
<dbReference type="PRINTS" id="PR00081">
    <property type="entry name" value="GDHRDH"/>
</dbReference>